<dbReference type="EMBL" id="BABS01000061">
    <property type="protein sequence ID" value="GAA09007.1"/>
    <property type="molecule type" value="Genomic_DNA"/>
</dbReference>
<keyword evidence="2" id="KW-0560">Oxidoreductase</keyword>
<dbReference type="InterPro" id="IPR029068">
    <property type="entry name" value="Glyas_Bleomycin-R_OHBP_Dase"/>
</dbReference>
<dbReference type="SUPFAM" id="SSF54593">
    <property type="entry name" value="Glyoxalase/Bleomycin resistance protein/Dihydroxybiphenyl dioxygenase"/>
    <property type="match status" value="1"/>
</dbReference>
<name>F7VF62_9PROT</name>
<gene>
    <name evidence="2" type="ORF">ATPR_2011</name>
</gene>
<dbReference type="InterPro" id="IPR050383">
    <property type="entry name" value="GlyoxalaseI/FosfomycinResist"/>
</dbReference>
<evidence type="ECO:0000313" key="3">
    <source>
        <dbReference type="Proteomes" id="UP000004319"/>
    </source>
</evidence>
<dbReference type="InterPro" id="IPR004360">
    <property type="entry name" value="Glyas_Fos-R_dOase_dom"/>
</dbReference>
<evidence type="ECO:0000313" key="2">
    <source>
        <dbReference type="EMBL" id="GAA09007.1"/>
    </source>
</evidence>
<dbReference type="InterPro" id="IPR037523">
    <property type="entry name" value="VOC_core"/>
</dbReference>
<dbReference type="PANTHER" id="PTHR21366:SF22">
    <property type="entry name" value="VOC DOMAIN-CONTAINING PROTEIN"/>
    <property type="match status" value="1"/>
</dbReference>
<dbReference type="Gene3D" id="3.10.180.10">
    <property type="entry name" value="2,3-Dihydroxybiphenyl 1,2-Dioxygenase, domain 1"/>
    <property type="match status" value="1"/>
</dbReference>
<dbReference type="PROSITE" id="PS51819">
    <property type="entry name" value="VOC"/>
    <property type="match status" value="1"/>
</dbReference>
<organism evidence="2 3">
    <name type="scientific">Acetobacter tropicalis NBRC 101654</name>
    <dbReference type="NCBI Taxonomy" id="749388"/>
    <lineage>
        <taxon>Bacteria</taxon>
        <taxon>Pseudomonadati</taxon>
        <taxon>Pseudomonadota</taxon>
        <taxon>Alphaproteobacteria</taxon>
        <taxon>Acetobacterales</taxon>
        <taxon>Acetobacteraceae</taxon>
        <taxon>Acetobacter</taxon>
    </lineage>
</organism>
<feature type="domain" description="VOC" evidence="1">
    <location>
        <begin position="43"/>
        <end position="168"/>
    </location>
</feature>
<dbReference type="PANTHER" id="PTHR21366">
    <property type="entry name" value="GLYOXALASE FAMILY PROTEIN"/>
    <property type="match status" value="1"/>
</dbReference>
<protein>
    <submittedName>
        <fullName evidence="2">Glyoxalase/bleomycin resistance protein/dioxygenase</fullName>
    </submittedName>
</protein>
<dbReference type="GO" id="GO:0051213">
    <property type="term" value="F:dioxygenase activity"/>
    <property type="evidence" value="ECO:0007669"/>
    <property type="project" value="UniProtKB-KW"/>
</dbReference>
<accession>F7VF62</accession>
<reference evidence="2 3" key="1">
    <citation type="journal article" date="2011" name="Biochem. Biophys. Res. Commun.">
        <title>Increased number of Arginine-based salt bridges contributes to the thermotolerance of thermotolerant acetic acid bacteria, Acetobacter tropicalis SKU1100.</title>
        <authorList>
            <person name="Matsutani M."/>
            <person name="Hirakawa H."/>
            <person name="Nishikura M."/>
            <person name="Soemphol W."/>
            <person name="Ali I.A.I."/>
            <person name="Yakushi T."/>
            <person name="Matsushita K."/>
        </authorList>
    </citation>
    <scope>NUCLEOTIDE SEQUENCE [LARGE SCALE GENOMIC DNA]</scope>
    <source>
        <strain evidence="2 3">NBRC 101654</strain>
    </source>
</reference>
<sequence length="174" mass="19399">MLYREKGRAPRPFCHFATDFHNTNTLLKDGQMTAPNTALTITGLLETSLYVDDMARAVLFYEQVLHLPCMQRGEVLSVFDAGRQGVLLLFKRGASKADRPNSHGVVPGHDGSGPLHMAFAIPAESYQPWLRHLQTEGVPFRGEMTWPAGGQSLYFEDPDGHLLEFATPGLWPNY</sequence>
<evidence type="ECO:0000259" key="1">
    <source>
        <dbReference type="PROSITE" id="PS51819"/>
    </source>
</evidence>
<comment type="caution">
    <text evidence="2">The sequence shown here is derived from an EMBL/GenBank/DDBJ whole genome shotgun (WGS) entry which is preliminary data.</text>
</comment>
<dbReference type="Pfam" id="PF00903">
    <property type="entry name" value="Glyoxalase"/>
    <property type="match status" value="1"/>
</dbReference>
<dbReference type="Proteomes" id="UP000004319">
    <property type="component" value="Unassembled WGS sequence"/>
</dbReference>
<proteinExistence type="predicted"/>
<dbReference type="AlphaFoldDB" id="F7VF62"/>
<keyword evidence="2" id="KW-0223">Dioxygenase</keyword>